<evidence type="ECO:0000313" key="3">
    <source>
        <dbReference type="Proteomes" id="UP000289437"/>
    </source>
</evidence>
<dbReference type="Gene3D" id="1.10.1130.10">
    <property type="entry name" value="Flavocytochrome C3, Chain A"/>
    <property type="match status" value="1"/>
</dbReference>
<reference evidence="2 3" key="1">
    <citation type="submission" date="2018-11" db="EMBL/GenBank/DDBJ databases">
        <authorList>
            <person name="Mardanov A.V."/>
            <person name="Ravin N.V."/>
            <person name="Dedysh S.N."/>
        </authorList>
    </citation>
    <scope>NUCLEOTIDE SEQUENCE [LARGE SCALE GENOMIC DNA]</scope>
    <source>
        <strain evidence="2 3">AF10</strain>
    </source>
</reference>
<dbReference type="InterPro" id="IPR036280">
    <property type="entry name" value="Multihaem_cyt_sf"/>
</dbReference>
<gene>
    <name evidence="2" type="ORF">GRAN_2809</name>
</gene>
<dbReference type="InterPro" id="IPR023155">
    <property type="entry name" value="Cyt_c-552/4"/>
</dbReference>
<accession>A0A4Q0SZU4</accession>
<reference evidence="3" key="2">
    <citation type="submission" date="2019-02" db="EMBL/GenBank/DDBJ databases">
        <title>Granulicella sibirica sp. nov., a psychrotolerant acidobacterium isolated from an organic soil layer in forested tundra, West Siberia.</title>
        <authorList>
            <person name="Oshkin I.Y."/>
            <person name="Kulichevskaya I.S."/>
            <person name="Rijpstra W.I.C."/>
            <person name="Sinninghe Damste J.S."/>
            <person name="Rakitin A.L."/>
            <person name="Ravin N.V."/>
            <person name="Dedysh S.N."/>
        </authorList>
    </citation>
    <scope>NUCLEOTIDE SEQUENCE [LARGE SCALE GENOMIC DNA]</scope>
    <source>
        <strain evidence="3">AF10</strain>
    </source>
</reference>
<dbReference type="SUPFAM" id="SSF48695">
    <property type="entry name" value="Multiheme cytochromes"/>
    <property type="match status" value="1"/>
</dbReference>
<dbReference type="AlphaFoldDB" id="A0A4Q0SZU4"/>
<organism evidence="2 3">
    <name type="scientific">Granulicella sibirica</name>
    <dbReference type="NCBI Taxonomy" id="2479048"/>
    <lineage>
        <taxon>Bacteria</taxon>
        <taxon>Pseudomonadati</taxon>
        <taxon>Acidobacteriota</taxon>
        <taxon>Terriglobia</taxon>
        <taxon>Terriglobales</taxon>
        <taxon>Acidobacteriaceae</taxon>
        <taxon>Granulicella</taxon>
    </lineage>
</organism>
<evidence type="ECO:0000259" key="1">
    <source>
        <dbReference type="Pfam" id="PF13435"/>
    </source>
</evidence>
<dbReference type="Proteomes" id="UP000289437">
    <property type="component" value="Unassembled WGS sequence"/>
</dbReference>
<comment type="caution">
    <text evidence="2">The sequence shown here is derived from an EMBL/GenBank/DDBJ whole genome shotgun (WGS) entry which is preliminary data.</text>
</comment>
<dbReference type="EMBL" id="RDSM01000002">
    <property type="protein sequence ID" value="RXH55952.1"/>
    <property type="molecule type" value="Genomic_DNA"/>
</dbReference>
<name>A0A4Q0SZU4_9BACT</name>
<sequence>MHALLAIAAQADMQTVNHKYVGPGSCSAVACHGGIQPRNTTKVLQNEYSTWVTEDKHARAYTVLTESLGRQMSSVLKIGPAEKAQRCLVCHALSVEKEHQAREFDVAEGVSCESCHGPSSAWIGPHIASSAKHVDMVKLGLIDNKNLAVRSEECLTCHLGSAKKDMQVDHEMIAAGHPDLTFELDSFTAVEPPHWVEKNPDPLFGMRAWGVGQAVQLRESMLRVSRRAESGPWPEFSEMDCITCHHSLTGPESWRQKEGYAGHRAGDPPYNLSRFVVFRHFADEIDASTNQQLTADVSKVAMLITSMSPDRAAVESAANGAAKLADKLLGEIRDAQYDKARTDRLLKEIANDADAISKQGERAAEQATMTVDSLYIASAKAGGTNGATRAAIDQLFAQVKNPSGYNAPMFAAQMKKVAGTLR</sequence>
<protein>
    <recommendedName>
        <fullName evidence="1">Cytochrome c-552/4 domain-containing protein</fullName>
    </recommendedName>
</protein>
<dbReference type="Pfam" id="PF13435">
    <property type="entry name" value="Cytochrome_C554"/>
    <property type="match status" value="1"/>
</dbReference>
<proteinExistence type="predicted"/>
<keyword evidence="3" id="KW-1185">Reference proteome</keyword>
<evidence type="ECO:0000313" key="2">
    <source>
        <dbReference type="EMBL" id="RXH55952.1"/>
    </source>
</evidence>
<feature type="domain" description="Cytochrome c-552/4" evidence="1">
    <location>
        <begin position="45"/>
        <end position="117"/>
    </location>
</feature>